<evidence type="ECO:0000256" key="1">
    <source>
        <dbReference type="SAM" id="MobiDB-lite"/>
    </source>
</evidence>
<feature type="region of interest" description="Disordered" evidence="1">
    <location>
        <begin position="25"/>
        <end position="44"/>
    </location>
</feature>
<accession>A0A6M2DWF6</accession>
<evidence type="ECO:0000313" key="2">
    <source>
        <dbReference type="EMBL" id="NOV49418.1"/>
    </source>
</evidence>
<reference evidence="2" key="1">
    <citation type="submission" date="2020-03" db="EMBL/GenBank/DDBJ databases">
        <title>Transcriptomic Profiling of the Digestive Tract of the Rat Flea, Xenopsylla cheopis, Following Blood Feeding and Infection with Yersinia pestis.</title>
        <authorList>
            <person name="Bland D.M."/>
            <person name="Martens C.A."/>
            <person name="Virtaneva K."/>
            <person name="Kanakabandi K."/>
            <person name="Long D."/>
            <person name="Rosenke R."/>
            <person name="Saturday G.A."/>
            <person name="Hoyt F.H."/>
            <person name="Bruno D.P."/>
            <person name="Ribeiro J.M.C."/>
            <person name="Hinnebusch J."/>
        </authorList>
    </citation>
    <scope>NUCLEOTIDE SEQUENCE</scope>
</reference>
<proteinExistence type="predicted"/>
<organism evidence="2">
    <name type="scientific">Xenopsylla cheopis</name>
    <name type="common">Oriental rat flea</name>
    <name type="synonym">Pulex cheopis</name>
    <dbReference type="NCBI Taxonomy" id="163159"/>
    <lineage>
        <taxon>Eukaryota</taxon>
        <taxon>Metazoa</taxon>
        <taxon>Ecdysozoa</taxon>
        <taxon>Arthropoda</taxon>
        <taxon>Hexapoda</taxon>
        <taxon>Insecta</taxon>
        <taxon>Pterygota</taxon>
        <taxon>Neoptera</taxon>
        <taxon>Endopterygota</taxon>
        <taxon>Siphonaptera</taxon>
        <taxon>Pulicidae</taxon>
        <taxon>Xenopsyllinae</taxon>
        <taxon>Xenopsylla</taxon>
    </lineage>
</organism>
<protein>
    <submittedName>
        <fullName evidence="2">Uncharacterized protein</fullName>
    </submittedName>
</protein>
<dbReference type="AlphaFoldDB" id="A0A6M2DWF6"/>
<dbReference type="EMBL" id="GIIL01005692">
    <property type="protein sequence ID" value="NOV49418.1"/>
    <property type="molecule type" value="Transcribed_RNA"/>
</dbReference>
<sequence length="183" mass="20229">MALLLKSCVKNGLCYSNSVRSLSTLHSGNSTDNRSSLTNDKQSSGLHMTAKVQYPQAQPIPLPNNINDDTAHFSPQRARDLTGPAILNHQSLNTNVNYKIDVTAEVDSHTQCYDCNGAVSLNSSMQSNVPSPFSGSGDHYMHLNMPGGQWEQWSKYVSNDLQCSHYTNLRQQIRSNDEKTKVA</sequence>
<name>A0A6M2DWF6_XENCH</name>